<name>A0A5E4BE85_MARMO</name>
<dbReference type="Proteomes" id="UP000335636">
    <property type="component" value="Unassembled WGS sequence"/>
</dbReference>
<organism evidence="1 2">
    <name type="scientific">Marmota monax</name>
    <name type="common">Woodchuck</name>
    <dbReference type="NCBI Taxonomy" id="9995"/>
    <lineage>
        <taxon>Eukaryota</taxon>
        <taxon>Metazoa</taxon>
        <taxon>Chordata</taxon>
        <taxon>Craniata</taxon>
        <taxon>Vertebrata</taxon>
        <taxon>Euteleostomi</taxon>
        <taxon>Mammalia</taxon>
        <taxon>Eutheria</taxon>
        <taxon>Euarchontoglires</taxon>
        <taxon>Glires</taxon>
        <taxon>Rodentia</taxon>
        <taxon>Sciuromorpha</taxon>
        <taxon>Sciuridae</taxon>
        <taxon>Xerinae</taxon>
        <taxon>Marmotini</taxon>
        <taxon>Marmota</taxon>
    </lineage>
</organism>
<protein>
    <submittedName>
        <fullName evidence="1">Uncharacterized protein</fullName>
    </submittedName>
</protein>
<evidence type="ECO:0000313" key="1">
    <source>
        <dbReference type="EMBL" id="VTJ67231.1"/>
    </source>
</evidence>
<sequence length="62" mass="6850">MEGSGYKTDVFTCKIMNDTGLMFTIYETLVLQKLRGRYLSTFVDSPSSPVVLPVPEGSTTQV</sequence>
<keyword evidence="2" id="KW-1185">Reference proteome</keyword>
<accession>A0A5E4BE85</accession>
<comment type="caution">
    <text evidence="1">The sequence shown here is derived from an EMBL/GenBank/DDBJ whole genome shotgun (WGS) entry which is preliminary data.</text>
</comment>
<reference evidence="1" key="1">
    <citation type="submission" date="2019-04" db="EMBL/GenBank/DDBJ databases">
        <authorList>
            <person name="Alioto T."/>
            <person name="Alioto T."/>
        </authorList>
    </citation>
    <scope>NUCLEOTIDE SEQUENCE [LARGE SCALE GENOMIC DNA]</scope>
</reference>
<dbReference type="EMBL" id="CABDUW010000366">
    <property type="protein sequence ID" value="VTJ67231.1"/>
    <property type="molecule type" value="Genomic_DNA"/>
</dbReference>
<proteinExistence type="predicted"/>
<evidence type="ECO:0000313" key="2">
    <source>
        <dbReference type="Proteomes" id="UP000335636"/>
    </source>
</evidence>
<dbReference type="AlphaFoldDB" id="A0A5E4BE85"/>
<gene>
    <name evidence="1" type="ORF">MONAX_5E014400</name>
</gene>